<dbReference type="Gene3D" id="2.80.10.50">
    <property type="match status" value="1"/>
</dbReference>
<dbReference type="CDD" id="cd23375">
    <property type="entry name" value="beta-trefoil_STI_VvMLP-like"/>
    <property type="match status" value="1"/>
</dbReference>
<dbReference type="InterPro" id="IPR011065">
    <property type="entry name" value="Kunitz_inhibitor_STI-like_sf"/>
</dbReference>
<keyword evidence="3" id="KW-1185">Reference proteome</keyword>
<dbReference type="PANTHER" id="PTHR33107:SF5">
    <property type="entry name" value="KUNITZ TRYPSIN INHIBITOR 5"/>
    <property type="match status" value="1"/>
</dbReference>
<dbReference type="Proteomes" id="UP001417504">
    <property type="component" value="Unassembled WGS sequence"/>
</dbReference>
<name>A0AAP0K4W4_9MAGN</name>
<evidence type="ECO:0000313" key="3">
    <source>
        <dbReference type="Proteomes" id="UP001417504"/>
    </source>
</evidence>
<dbReference type="SUPFAM" id="SSF50386">
    <property type="entry name" value="STI-like"/>
    <property type="match status" value="1"/>
</dbReference>
<dbReference type="PANTHER" id="PTHR33107">
    <property type="entry name" value="KUNITZ TRYPSIN INHIBITOR 2"/>
    <property type="match status" value="1"/>
</dbReference>
<dbReference type="GO" id="GO:0004866">
    <property type="term" value="F:endopeptidase inhibitor activity"/>
    <property type="evidence" value="ECO:0007669"/>
    <property type="project" value="InterPro"/>
</dbReference>
<dbReference type="PRINTS" id="PR00291">
    <property type="entry name" value="KUNITZINHBTR"/>
</dbReference>
<dbReference type="AlphaFoldDB" id="A0AAP0K4W4"/>
<sequence>MATTTCYSSSSLILISSLLILAFAIPSTQAVLSQEQEVRDTTGKKLFAGTKYYMVPANEVGGLALGPNRHSYCPLGVVHNEYEDDQGMPVKFFPLDSKKGRVRISTDLNIMFDITKPECGDTTIWKLSPYDYEAERYFVTAGGTEGNPGCGTRKNWFKIEKYEDAYKLSFCPSVCKEKKVGLCVDLGIYVEGNGVRRLALSSEPFKIKFKKVYA</sequence>
<accession>A0AAP0K4W4</accession>
<dbReference type="InterPro" id="IPR002160">
    <property type="entry name" value="Prot_inh_Kunz-lg"/>
</dbReference>
<feature type="signal peptide" evidence="1">
    <location>
        <begin position="1"/>
        <end position="30"/>
    </location>
</feature>
<dbReference type="PROSITE" id="PS00283">
    <property type="entry name" value="SOYBEAN_KUNITZ"/>
    <property type="match status" value="1"/>
</dbReference>
<evidence type="ECO:0000313" key="2">
    <source>
        <dbReference type="EMBL" id="KAK9145400.1"/>
    </source>
</evidence>
<gene>
    <name evidence="2" type="ORF">Sjap_005303</name>
</gene>
<comment type="caution">
    <text evidence="2">The sequence shown here is derived from an EMBL/GenBank/DDBJ whole genome shotgun (WGS) entry which is preliminary data.</text>
</comment>
<dbReference type="SMART" id="SM00452">
    <property type="entry name" value="STI"/>
    <property type="match status" value="1"/>
</dbReference>
<keyword evidence="1" id="KW-0732">Signal</keyword>
<feature type="chain" id="PRO_5042886539" evidence="1">
    <location>
        <begin position="31"/>
        <end position="214"/>
    </location>
</feature>
<dbReference type="Pfam" id="PF00197">
    <property type="entry name" value="Kunitz_legume"/>
    <property type="match status" value="1"/>
</dbReference>
<protein>
    <submittedName>
        <fullName evidence="2">Uncharacterized protein</fullName>
    </submittedName>
</protein>
<organism evidence="2 3">
    <name type="scientific">Stephania japonica</name>
    <dbReference type="NCBI Taxonomy" id="461633"/>
    <lineage>
        <taxon>Eukaryota</taxon>
        <taxon>Viridiplantae</taxon>
        <taxon>Streptophyta</taxon>
        <taxon>Embryophyta</taxon>
        <taxon>Tracheophyta</taxon>
        <taxon>Spermatophyta</taxon>
        <taxon>Magnoliopsida</taxon>
        <taxon>Ranunculales</taxon>
        <taxon>Menispermaceae</taxon>
        <taxon>Menispermoideae</taxon>
        <taxon>Cissampelideae</taxon>
        <taxon>Stephania</taxon>
    </lineage>
</organism>
<evidence type="ECO:0000256" key="1">
    <source>
        <dbReference type="SAM" id="SignalP"/>
    </source>
</evidence>
<dbReference type="EMBL" id="JBBNAE010000002">
    <property type="protein sequence ID" value="KAK9145400.1"/>
    <property type="molecule type" value="Genomic_DNA"/>
</dbReference>
<reference evidence="2 3" key="1">
    <citation type="submission" date="2024-01" db="EMBL/GenBank/DDBJ databases">
        <title>Genome assemblies of Stephania.</title>
        <authorList>
            <person name="Yang L."/>
        </authorList>
    </citation>
    <scope>NUCLEOTIDE SEQUENCE [LARGE SCALE GENOMIC DNA]</scope>
    <source>
        <strain evidence="2">QJT</strain>
        <tissue evidence="2">Leaf</tissue>
    </source>
</reference>
<proteinExistence type="predicted"/>